<evidence type="ECO:0000313" key="1">
    <source>
        <dbReference type="EMBL" id="HIZ30116.1"/>
    </source>
</evidence>
<name>A0A9D2E3I4_9FIRM</name>
<evidence type="ECO:0000313" key="2">
    <source>
        <dbReference type="Proteomes" id="UP000824035"/>
    </source>
</evidence>
<reference evidence="1" key="1">
    <citation type="journal article" date="2021" name="PeerJ">
        <title>Extensive microbial diversity within the chicken gut microbiome revealed by metagenomics and culture.</title>
        <authorList>
            <person name="Gilroy R."/>
            <person name="Ravi A."/>
            <person name="Getino M."/>
            <person name="Pursley I."/>
            <person name="Horton D.L."/>
            <person name="Alikhan N.F."/>
            <person name="Baker D."/>
            <person name="Gharbi K."/>
            <person name="Hall N."/>
            <person name="Watson M."/>
            <person name="Adriaenssens E.M."/>
            <person name="Foster-Nyarko E."/>
            <person name="Jarju S."/>
            <person name="Secka A."/>
            <person name="Antonio M."/>
            <person name="Oren A."/>
            <person name="Chaudhuri R.R."/>
            <person name="La Ragione R."/>
            <person name="Hildebrand F."/>
            <person name="Pallen M.J."/>
        </authorList>
    </citation>
    <scope>NUCLEOTIDE SEQUENCE</scope>
    <source>
        <strain evidence="1">ChiGjej4B4-18154</strain>
    </source>
</reference>
<sequence>MSDELIVRHCSPTLAGLKAGSLFSCRCDDPRTLTAELRRLNRALAPKGLRVLPLLVREGRALIYLYRPRALEKELQRSGARRLLEERGYLPGQCVAQLARRVRAQGQFPHEIGLFLSYPPEDVEAFICNGACGHKCAGCWKVYGDEAAARHTFETWRRCTRIFSRRLAEGFPLEKLAVAG</sequence>
<dbReference type="AlphaFoldDB" id="A0A9D2E3I4"/>
<dbReference type="Pfam" id="PF12672">
    <property type="entry name" value="DUF3793"/>
    <property type="match status" value="1"/>
</dbReference>
<comment type="caution">
    <text evidence="1">The sequence shown here is derived from an EMBL/GenBank/DDBJ whole genome shotgun (WGS) entry which is preliminary data.</text>
</comment>
<organism evidence="1 2">
    <name type="scientific">Candidatus Allofournierella merdipullorum</name>
    <dbReference type="NCBI Taxonomy" id="2838595"/>
    <lineage>
        <taxon>Bacteria</taxon>
        <taxon>Bacillati</taxon>
        <taxon>Bacillota</taxon>
        <taxon>Clostridia</taxon>
        <taxon>Eubacteriales</taxon>
        <taxon>Oscillospiraceae</taxon>
        <taxon>Allofournierella</taxon>
    </lineage>
</organism>
<protein>
    <submittedName>
        <fullName evidence="1">DUF3793 family protein</fullName>
    </submittedName>
</protein>
<dbReference type="Proteomes" id="UP000824035">
    <property type="component" value="Unassembled WGS sequence"/>
</dbReference>
<dbReference type="InterPro" id="IPR024523">
    <property type="entry name" value="DUF3793"/>
</dbReference>
<reference evidence="1" key="2">
    <citation type="submission" date="2021-04" db="EMBL/GenBank/DDBJ databases">
        <authorList>
            <person name="Gilroy R."/>
        </authorList>
    </citation>
    <scope>NUCLEOTIDE SEQUENCE</scope>
    <source>
        <strain evidence="1">ChiGjej4B4-18154</strain>
    </source>
</reference>
<accession>A0A9D2E3I4</accession>
<dbReference type="EMBL" id="DXBV01000025">
    <property type="protein sequence ID" value="HIZ30116.1"/>
    <property type="molecule type" value="Genomic_DNA"/>
</dbReference>
<gene>
    <name evidence="1" type="ORF">H9813_02635</name>
</gene>
<proteinExistence type="predicted"/>